<protein>
    <submittedName>
        <fullName evidence="2">Uncharacterized protein</fullName>
    </submittedName>
</protein>
<reference evidence="2 3" key="1">
    <citation type="journal article" date="2017" name="Curr. Biol.">
        <title>Genome architecture and evolution of a unichromosomal asexual nematode.</title>
        <authorList>
            <person name="Fradin H."/>
            <person name="Zegar C."/>
            <person name="Gutwein M."/>
            <person name="Lucas J."/>
            <person name="Kovtun M."/>
            <person name="Corcoran D."/>
            <person name="Baugh L.R."/>
            <person name="Kiontke K."/>
            <person name="Gunsalus K."/>
            <person name="Fitch D.H."/>
            <person name="Piano F."/>
        </authorList>
    </citation>
    <scope>NUCLEOTIDE SEQUENCE [LARGE SCALE GENOMIC DNA]</scope>
    <source>
        <strain evidence="2">PF1309</strain>
    </source>
</reference>
<feature type="region of interest" description="Disordered" evidence="1">
    <location>
        <begin position="1"/>
        <end position="29"/>
    </location>
</feature>
<dbReference type="EMBL" id="LIAE01004059">
    <property type="protein sequence ID" value="PAV93822.1"/>
    <property type="molecule type" value="Genomic_DNA"/>
</dbReference>
<evidence type="ECO:0000313" key="3">
    <source>
        <dbReference type="Proteomes" id="UP000218231"/>
    </source>
</evidence>
<name>A0A2A2M5X6_9BILA</name>
<keyword evidence="3" id="KW-1185">Reference proteome</keyword>
<accession>A0A2A2M5X6</accession>
<organism evidence="2 3">
    <name type="scientific">Diploscapter pachys</name>
    <dbReference type="NCBI Taxonomy" id="2018661"/>
    <lineage>
        <taxon>Eukaryota</taxon>
        <taxon>Metazoa</taxon>
        <taxon>Ecdysozoa</taxon>
        <taxon>Nematoda</taxon>
        <taxon>Chromadorea</taxon>
        <taxon>Rhabditida</taxon>
        <taxon>Rhabditina</taxon>
        <taxon>Rhabditomorpha</taxon>
        <taxon>Rhabditoidea</taxon>
        <taxon>Rhabditidae</taxon>
        <taxon>Diploscapter</taxon>
    </lineage>
</organism>
<dbReference type="AlphaFoldDB" id="A0A2A2M5X6"/>
<evidence type="ECO:0000256" key="1">
    <source>
        <dbReference type="SAM" id="MobiDB-lite"/>
    </source>
</evidence>
<comment type="caution">
    <text evidence="2">The sequence shown here is derived from an EMBL/GenBank/DDBJ whole genome shotgun (WGS) entry which is preliminary data.</text>
</comment>
<gene>
    <name evidence="2" type="ORF">WR25_22313</name>
</gene>
<proteinExistence type="predicted"/>
<evidence type="ECO:0000313" key="2">
    <source>
        <dbReference type="EMBL" id="PAV93822.1"/>
    </source>
</evidence>
<sequence length="69" mass="7570">MKAVTRLKPTSTTDTSRVWKPSRMHSPLPISKAMAGDQEQRHQQDACKQVSERVGCVAHVGVLGDGRRG</sequence>
<dbReference type="Proteomes" id="UP000218231">
    <property type="component" value="Unassembled WGS sequence"/>
</dbReference>